<feature type="transmembrane region" description="Helical" evidence="8">
    <location>
        <begin position="164"/>
        <end position="183"/>
    </location>
</feature>
<comment type="subcellular location">
    <subcellularLocation>
        <location evidence="1 8">Cell membrane</location>
        <topology evidence="1 8">Multi-pass membrane protein</topology>
    </subcellularLocation>
</comment>
<keyword evidence="10" id="KW-1185">Reference proteome</keyword>
<feature type="transmembrane region" description="Helical" evidence="8">
    <location>
        <begin position="192"/>
        <end position="210"/>
    </location>
</feature>
<dbReference type="RefSeq" id="WP_108311592.1">
    <property type="nucleotide sequence ID" value="NZ_NESN01000001.1"/>
</dbReference>
<dbReference type="AlphaFoldDB" id="A0A315EE85"/>
<keyword evidence="7 8" id="KW-0472">Membrane</keyword>
<dbReference type="InterPro" id="IPR052017">
    <property type="entry name" value="TSUP"/>
</dbReference>
<dbReference type="PANTHER" id="PTHR30269">
    <property type="entry name" value="TRANSMEMBRANE PROTEIN YFCA"/>
    <property type="match status" value="1"/>
</dbReference>
<keyword evidence="4 8" id="KW-1003">Cell membrane</keyword>
<evidence type="ECO:0000256" key="7">
    <source>
        <dbReference type="ARBA" id="ARBA00023136"/>
    </source>
</evidence>
<protein>
    <recommendedName>
        <fullName evidence="8">Probable membrane transporter protein</fullName>
    </recommendedName>
</protein>
<reference evidence="9 10" key="1">
    <citation type="submission" date="2017-04" db="EMBL/GenBank/DDBJ databases">
        <title>Unexpected and diverse lifestyles within the genus Limnohabitans.</title>
        <authorList>
            <person name="Kasalicky V."/>
            <person name="Mehrshad M."/>
            <person name="Andrei S.-A."/>
            <person name="Salcher M."/>
            <person name="Kratochvilova H."/>
            <person name="Simek K."/>
            <person name="Ghai R."/>
        </authorList>
    </citation>
    <scope>NUCLEOTIDE SEQUENCE [LARGE SCALE GENOMIC DNA]</scope>
    <source>
        <strain evidence="9 10">II-B4</strain>
    </source>
</reference>
<dbReference type="Pfam" id="PF01925">
    <property type="entry name" value="TauE"/>
    <property type="match status" value="1"/>
</dbReference>
<feature type="transmembrane region" description="Helical" evidence="8">
    <location>
        <begin position="125"/>
        <end position="152"/>
    </location>
</feature>
<comment type="caution">
    <text evidence="9">The sequence shown here is derived from an EMBL/GenBank/DDBJ whole genome shotgun (WGS) entry which is preliminary data.</text>
</comment>
<feature type="transmembrane region" description="Helical" evidence="8">
    <location>
        <begin position="72"/>
        <end position="89"/>
    </location>
</feature>
<organism evidence="9 10">
    <name type="scientific">Limnohabitans parvus II-B4</name>
    <dbReference type="NCBI Taxonomy" id="1293052"/>
    <lineage>
        <taxon>Bacteria</taxon>
        <taxon>Pseudomonadati</taxon>
        <taxon>Pseudomonadota</taxon>
        <taxon>Betaproteobacteria</taxon>
        <taxon>Burkholderiales</taxon>
        <taxon>Comamonadaceae</taxon>
        <taxon>Limnohabitans</taxon>
    </lineage>
</organism>
<accession>A0A315EE85</accession>
<evidence type="ECO:0000256" key="2">
    <source>
        <dbReference type="ARBA" id="ARBA00009142"/>
    </source>
</evidence>
<evidence type="ECO:0000313" key="10">
    <source>
        <dbReference type="Proteomes" id="UP000250790"/>
    </source>
</evidence>
<sequence length="243" mass="26470">MQEWLYPMGVVLLGYTVLGLTGFGSALVIVPLLAWQWPLPEVVALTLLMDVPASAFHSGLNWRQVQWRELRRLVPGLVVGTLLGLWLMPHLQASWPLLLLGLYVAAVGVNALRPAAQRTGLPAPLWAYPVGTAIGLVEMLFGTAGPLVVAWLSRRVADVQQMRASTPMIITVAASTVLAGMGWEGRLSSDLLWQRWLVLIGVALTGVWLGHRVAHHVPVARLRQIICALLVVSGLMLALRALR</sequence>
<gene>
    <name evidence="9" type="ORF">B9Z37_03365</name>
</gene>
<keyword evidence="6 8" id="KW-1133">Transmembrane helix</keyword>
<evidence type="ECO:0000313" key="9">
    <source>
        <dbReference type="EMBL" id="PUE55601.1"/>
    </source>
</evidence>
<evidence type="ECO:0000256" key="4">
    <source>
        <dbReference type="ARBA" id="ARBA00022475"/>
    </source>
</evidence>
<name>A0A315EE85_9BURK</name>
<dbReference type="InterPro" id="IPR002781">
    <property type="entry name" value="TM_pro_TauE-like"/>
</dbReference>
<keyword evidence="5 8" id="KW-0812">Transmembrane</keyword>
<keyword evidence="3" id="KW-0813">Transport</keyword>
<evidence type="ECO:0000256" key="3">
    <source>
        <dbReference type="ARBA" id="ARBA00022448"/>
    </source>
</evidence>
<proteinExistence type="inferred from homology"/>
<feature type="transmembrane region" description="Helical" evidence="8">
    <location>
        <begin position="12"/>
        <end position="36"/>
    </location>
</feature>
<evidence type="ECO:0000256" key="6">
    <source>
        <dbReference type="ARBA" id="ARBA00022989"/>
    </source>
</evidence>
<dbReference type="Proteomes" id="UP000250790">
    <property type="component" value="Unassembled WGS sequence"/>
</dbReference>
<evidence type="ECO:0000256" key="8">
    <source>
        <dbReference type="RuleBase" id="RU363041"/>
    </source>
</evidence>
<dbReference type="EMBL" id="NESN01000001">
    <property type="protein sequence ID" value="PUE55601.1"/>
    <property type="molecule type" value="Genomic_DNA"/>
</dbReference>
<dbReference type="PANTHER" id="PTHR30269:SF37">
    <property type="entry name" value="MEMBRANE TRANSPORTER PROTEIN"/>
    <property type="match status" value="1"/>
</dbReference>
<comment type="similarity">
    <text evidence="2 8">Belongs to the 4-toluene sulfonate uptake permease (TSUP) (TC 2.A.102) family.</text>
</comment>
<dbReference type="OrthoDB" id="5801432at2"/>
<evidence type="ECO:0000256" key="1">
    <source>
        <dbReference type="ARBA" id="ARBA00004651"/>
    </source>
</evidence>
<dbReference type="GO" id="GO:0005886">
    <property type="term" value="C:plasma membrane"/>
    <property type="evidence" value="ECO:0007669"/>
    <property type="project" value="UniProtKB-SubCell"/>
</dbReference>
<evidence type="ECO:0000256" key="5">
    <source>
        <dbReference type="ARBA" id="ARBA00022692"/>
    </source>
</evidence>
<feature type="transmembrane region" description="Helical" evidence="8">
    <location>
        <begin position="42"/>
        <end position="60"/>
    </location>
</feature>
<feature type="transmembrane region" description="Helical" evidence="8">
    <location>
        <begin position="222"/>
        <end position="242"/>
    </location>
</feature>